<proteinExistence type="predicted"/>
<protein>
    <recommendedName>
        <fullName evidence="4">DUF2946 domain-containing protein</fullName>
    </recommendedName>
</protein>
<dbReference type="RefSeq" id="WP_035551232.1">
    <property type="nucleotide sequence ID" value="NZ_AWFH01000012.1"/>
</dbReference>
<evidence type="ECO:0000313" key="3">
    <source>
        <dbReference type="Proteomes" id="UP000024547"/>
    </source>
</evidence>
<keyword evidence="3" id="KW-1185">Reference proteome</keyword>
<reference evidence="2 3" key="1">
    <citation type="journal article" date="2014" name="Antonie Van Leeuwenhoek">
        <title>Hyphomonas beringensis sp. nov. and Hyphomonas chukchiensis sp. nov., isolated from surface seawater of the Bering Sea and Chukchi Sea.</title>
        <authorList>
            <person name="Li C."/>
            <person name="Lai Q."/>
            <person name="Li G."/>
            <person name="Dong C."/>
            <person name="Wang J."/>
            <person name="Liao Y."/>
            <person name="Shao Z."/>
        </authorList>
    </citation>
    <scope>NUCLEOTIDE SEQUENCE [LARGE SCALE GENOMIC DNA]</scope>
    <source>
        <strain evidence="2 3">22II1-22F38</strain>
    </source>
</reference>
<feature type="region of interest" description="Disordered" evidence="1">
    <location>
        <begin position="61"/>
        <end position="82"/>
    </location>
</feature>
<dbReference type="EMBL" id="AWFH01000012">
    <property type="protein sequence ID" value="KCZ61881.1"/>
    <property type="molecule type" value="Genomic_DNA"/>
</dbReference>
<comment type="caution">
    <text evidence="2">The sequence shown here is derived from an EMBL/GenBank/DDBJ whole genome shotgun (WGS) entry which is preliminary data.</text>
</comment>
<dbReference type="STRING" id="1280948.HY36_04820"/>
<organism evidence="2 3">
    <name type="scientific">Hyphomonas atlantica</name>
    <dbReference type="NCBI Taxonomy" id="1280948"/>
    <lineage>
        <taxon>Bacteria</taxon>
        <taxon>Pseudomonadati</taxon>
        <taxon>Pseudomonadota</taxon>
        <taxon>Alphaproteobacteria</taxon>
        <taxon>Hyphomonadales</taxon>
        <taxon>Hyphomonadaceae</taxon>
        <taxon>Hyphomonas</taxon>
    </lineage>
</organism>
<evidence type="ECO:0008006" key="4">
    <source>
        <dbReference type="Google" id="ProtNLM"/>
    </source>
</evidence>
<accession>A0A059E2K7</accession>
<evidence type="ECO:0000313" key="2">
    <source>
        <dbReference type="EMBL" id="KCZ61881.1"/>
    </source>
</evidence>
<dbReference type="Proteomes" id="UP000024547">
    <property type="component" value="Unassembled WGS sequence"/>
</dbReference>
<dbReference type="eggNOG" id="ENOG503193H">
    <property type="taxonomic scope" value="Bacteria"/>
</dbReference>
<sequence>MPALFRHLRMLALLVLVAGIGVRGTVPAGYMVDTAEDGGVIIRICGDGVGALMRLDPEAGTLEKLPDDYDPDAPSHDSDLPDTATCPFALTAMFDLPQTPALPSPAAFGLPRLGASLYVVPLSQRPIDTRLPARGPPLSA</sequence>
<evidence type="ECO:0000256" key="1">
    <source>
        <dbReference type="SAM" id="MobiDB-lite"/>
    </source>
</evidence>
<name>A0A059E2K7_9PROT</name>
<dbReference type="PATRIC" id="fig|1280948.3.peg.1798"/>
<dbReference type="AlphaFoldDB" id="A0A059E2K7"/>
<gene>
    <name evidence="2" type="ORF">HY36_04820</name>
</gene>
<dbReference type="OrthoDB" id="7620019at2"/>